<keyword evidence="1" id="KW-0472">Membrane</keyword>
<evidence type="ECO:0000256" key="1">
    <source>
        <dbReference type="SAM" id="Phobius"/>
    </source>
</evidence>
<comment type="caution">
    <text evidence="2">The sequence shown here is derived from an EMBL/GenBank/DDBJ whole genome shotgun (WGS) entry which is preliminary data.</text>
</comment>
<gene>
    <name evidence="2" type="ORF">EHT87_28010</name>
</gene>
<keyword evidence="1" id="KW-0812">Transmembrane</keyword>
<protein>
    <submittedName>
        <fullName evidence="2">Uncharacterized protein</fullName>
    </submittedName>
</protein>
<dbReference type="EMBL" id="RQJP01000006">
    <property type="protein sequence ID" value="RRB10989.1"/>
    <property type="molecule type" value="Genomic_DNA"/>
</dbReference>
<feature type="transmembrane region" description="Helical" evidence="1">
    <location>
        <begin position="89"/>
        <end position="110"/>
    </location>
</feature>
<feature type="transmembrane region" description="Helical" evidence="1">
    <location>
        <begin position="52"/>
        <end position="69"/>
    </location>
</feature>
<reference evidence="2 3" key="1">
    <citation type="submission" date="2018-11" db="EMBL/GenBank/DDBJ databases">
        <authorList>
            <person name="Zhou Z."/>
            <person name="Wang G."/>
        </authorList>
    </citation>
    <scope>NUCLEOTIDE SEQUENCE [LARGE SCALE GENOMIC DNA]</scope>
    <source>
        <strain evidence="2 3">KCTC42998</strain>
    </source>
</reference>
<sequence length="113" mass="12851">MNRLVKYLGLLLIGIGIITDLVDQSAGSEIPLLVGLFILFISREKREDERAILLKSSSTSIALIIGYGFKLISSNFYAHQLISFQLTDINYFLILVFALALSIYYLRLYLSWK</sequence>
<organism evidence="2 3">
    <name type="scientific">Larkinella knui</name>
    <dbReference type="NCBI Taxonomy" id="2025310"/>
    <lineage>
        <taxon>Bacteria</taxon>
        <taxon>Pseudomonadati</taxon>
        <taxon>Bacteroidota</taxon>
        <taxon>Cytophagia</taxon>
        <taxon>Cytophagales</taxon>
        <taxon>Spirosomataceae</taxon>
        <taxon>Larkinella</taxon>
    </lineage>
</organism>
<name>A0A3P1CCC5_9BACT</name>
<keyword evidence="1" id="KW-1133">Transmembrane helix</keyword>
<accession>A0A3P1CCC5</accession>
<dbReference type="OrthoDB" id="677224at2"/>
<dbReference type="RefSeq" id="WP_124910080.1">
    <property type="nucleotide sequence ID" value="NZ_RQJP01000006.1"/>
</dbReference>
<keyword evidence="3" id="KW-1185">Reference proteome</keyword>
<evidence type="ECO:0000313" key="2">
    <source>
        <dbReference type="EMBL" id="RRB10989.1"/>
    </source>
</evidence>
<dbReference type="Proteomes" id="UP000274271">
    <property type="component" value="Unassembled WGS sequence"/>
</dbReference>
<dbReference type="AlphaFoldDB" id="A0A3P1CCC5"/>
<evidence type="ECO:0000313" key="3">
    <source>
        <dbReference type="Proteomes" id="UP000274271"/>
    </source>
</evidence>
<proteinExistence type="predicted"/>